<evidence type="ECO:0000313" key="1">
    <source>
        <dbReference type="EMBL" id="VEL20316.1"/>
    </source>
</evidence>
<dbReference type="Proteomes" id="UP000784294">
    <property type="component" value="Unassembled WGS sequence"/>
</dbReference>
<comment type="caution">
    <text evidence="1">The sequence shown here is derived from an EMBL/GenBank/DDBJ whole genome shotgun (WGS) entry which is preliminary data.</text>
</comment>
<reference evidence="1" key="1">
    <citation type="submission" date="2018-11" db="EMBL/GenBank/DDBJ databases">
        <authorList>
            <consortium name="Pathogen Informatics"/>
        </authorList>
    </citation>
    <scope>NUCLEOTIDE SEQUENCE</scope>
</reference>
<sequence>MSLGSPEHLDHRIRGKVRCGRSSLTLQSWYPQSRRELRLQNPPFLEARVASSDGTGKAHSAILIKSSLCLSDAKKPDDRK</sequence>
<protein>
    <submittedName>
        <fullName evidence="1">Uncharacterized protein</fullName>
    </submittedName>
</protein>
<keyword evidence="2" id="KW-1185">Reference proteome</keyword>
<accession>A0A3S5BDG1</accession>
<proteinExistence type="predicted"/>
<organism evidence="1 2">
    <name type="scientific">Protopolystoma xenopodis</name>
    <dbReference type="NCBI Taxonomy" id="117903"/>
    <lineage>
        <taxon>Eukaryota</taxon>
        <taxon>Metazoa</taxon>
        <taxon>Spiralia</taxon>
        <taxon>Lophotrochozoa</taxon>
        <taxon>Platyhelminthes</taxon>
        <taxon>Monogenea</taxon>
        <taxon>Polyopisthocotylea</taxon>
        <taxon>Polystomatidea</taxon>
        <taxon>Polystomatidae</taxon>
        <taxon>Protopolystoma</taxon>
    </lineage>
</organism>
<evidence type="ECO:0000313" key="2">
    <source>
        <dbReference type="Proteomes" id="UP000784294"/>
    </source>
</evidence>
<dbReference type="EMBL" id="CAAALY010045892">
    <property type="protein sequence ID" value="VEL20316.1"/>
    <property type="molecule type" value="Genomic_DNA"/>
</dbReference>
<gene>
    <name evidence="1" type="ORF">PXEA_LOCUS13756</name>
</gene>
<dbReference type="AlphaFoldDB" id="A0A3S5BDG1"/>
<name>A0A3S5BDG1_9PLAT</name>